<dbReference type="AlphaFoldDB" id="A0A291F259"/>
<dbReference type="GeneID" id="34728500"/>
<protein>
    <submittedName>
        <fullName evidence="1">Uncharacterized protein</fullName>
    </submittedName>
</protein>
<reference evidence="1" key="1">
    <citation type="journal article" date="2014" name="Proc. Natl. Acad. Sci. U.S.A.">
        <title>The dynamic history of plastid genomes in the Campanulaceae sensu lato is unique among angiosperms.</title>
        <authorList>
            <person name="Knox E.B."/>
        </authorList>
    </citation>
    <scope>NUCLEOTIDE SEQUENCE</scope>
</reference>
<keyword evidence="1" id="KW-0934">Plastid</keyword>
<accession>A0A291F259</accession>
<name>A0A291F259_9ASTR</name>
<dbReference type="EMBL" id="MF770620">
    <property type="protein sequence ID" value="ATG26181.1"/>
    <property type="molecule type" value="Genomic_DNA"/>
</dbReference>
<sequence length="258" mass="29860">MILHMTNCSRFFEFGGLIRPQSFVVKSTNGNNGLPLGEHSYEYYGYNPLLLESEDSVFDLSNPELPVGEYEEFDIYEEFKMQNPDEFYRARGSLYLPFCRLDRLHCPVVSKNAAPNCIRVTWVKNLTDVCKFLKNVYLNKMFCLGEPDGLEWADRTIAALNKTPAAWKKAEALILSQTSDLSKKINELYPPSYTKTTEPSQTGERKDFPSCIYECFKLKPAVFESLGNLARYYGFWIAAQNRFIERQSEFFKENDKND</sequence>
<reference evidence="1" key="2">
    <citation type="submission" date="2017-08" db="EMBL/GenBank/DDBJ databases">
        <authorList>
            <person name="Knox E.B."/>
        </authorList>
    </citation>
    <scope>NUCLEOTIDE SEQUENCE</scope>
</reference>
<geneLocation type="plastid" evidence="1"/>
<evidence type="ECO:0000313" key="1">
    <source>
        <dbReference type="EMBL" id="ATG26181.1"/>
    </source>
</evidence>
<organism evidence="1">
    <name type="scientific">Colensoa physaloides</name>
    <dbReference type="NCBI Taxonomy" id="268274"/>
    <lineage>
        <taxon>Eukaryota</taxon>
        <taxon>Viridiplantae</taxon>
        <taxon>Streptophyta</taxon>
        <taxon>Embryophyta</taxon>
        <taxon>Tracheophyta</taxon>
        <taxon>Spermatophyta</taxon>
        <taxon>Magnoliopsida</taxon>
        <taxon>eudicotyledons</taxon>
        <taxon>Gunneridae</taxon>
        <taxon>Pentapetalae</taxon>
        <taxon>asterids</taxon>
        <taxon>campanulids</taxon>
        <taxon>Asterales</taxon>
        <taxon>Campanulaceae</taxon>
        <taxon>Colensoa</taxon>
    </lineage>
</organism>
<gene>
    <name evidence="1" type="primary">ORF258</name>
    <name evidence="1" type="ORF">Co_phy1Pt0019</name>
</gene>
<dbReference type="RefSeq" id="YP_009436002.1">
    <property type="nucleotide sequence ID" value="NC_036085.1"/>
</dbReference>
<proteinExistence type="predicted"/>